<feature type="transmembrane region" description="Helical" evidence="2">
    <location>
        <begin position="235"/>
        <end position="256"/>
    </location>
</feature>
<dbReference type="InterPro" id="IPR037997">
    <property type="entry name" value="Dgk1-like"/>
</dbReference>
<dbReference type="AlphaFoldDB" id="A0A9P8P5M8"/>
<keyword evidence="2" id="KW-0472">Membrane</keyword>
<dbReference type="GO" id="GO:0005789">
    <property type="term" value="C:endoplasmic reticulum membrane"/>
    <property type="evidence" value="ECO:0007669"/>
    <property type="project" value="TreeGrafter"/>
</dbReference>
<dbReference type="PANTHER" id="PTHR31303:SF1">
    <property type="entry name" value="CTP-DEPENDENT DIACYLGLYCEROL KINASE 1"/>
    <property type="match status" value="1"/>
</dbReference>
<dbReference type="PANTHER" id="PTHR31303">
    <property type="entry name" value="CTP-DEPENDENT DIACYLGLYCEROL KINASE 1"/>
    <property type="match status" value="1"/>
</dbReference>
<feature type="compositionally biased region" description="Acidic residues" evidence="1">
    <location>
        <begin position="21"/>
        <end position="30"/>
    </location>
</feature>
<evidence type="ECO:0000313" key="3">
    <source>
        <dbReference type="EMBL" id="KAH3665953.1"/>
    </source>
</evidence>
<feature type="compositionally biased region" description="Acidic residues" evidence="1">
    <location>
        <begin position="39"/>
        <end position="60"/>
    </location>
</feature>
<dbReference type="GO" id="GO:0004143">
    <property type="term" value="F:ATP-dependent diacylglycerol kinase activity"/>
    <property type="evidence" value="ECO:0007669"/>
    <property type="project" value="InterPro"/>
</dbReference>
<evidence type="ECO:0008006" key="5">
    <source>
        <dbReference type="Google" id="ProtNLM"/>
    </source>
</evidence>
<gene>
    <name evidence="3" type="ORF">OGAPHI_004142</name>
</gene>
<dbReference type="GeneID" id="70236107"/>
<accession>A0A9P8P5M8</accession>
<keyword evidence="2" id="KW-0812">Transmembrane</keyword>
<feature type="region of interest" description="Disordered" evidence="1">
    <location>
        <begin position="1"/>
        <end position="61"/>
    </location>
</feature>
<protein>
    <recommendedName>
        <fullName evidence="5">CTP-dependent diacylglycerol kinase 1</fullName>
    </recommendedName>
</protein>
<dbReference type="Proteomes" id="UP000769157">
    <property type="component" value="Unassembled WGS sequence"/>
</dbReference>
<comment type="caution">
    <text evidence="3">The sequence shown here is derived from an EMBL/GenBank/DDBJ whole genome shotgun (WGS) entry which is preliminary data.</text>
</comment>
<proteinExistence type="predicted"/>
<reference evidence="3" key="1">
    <citation type="journal article" date="2021" name="Open Biol.">
        <title>Shared evolutionary footprints suggest mitochondrial oxidative damage underlies multiple complex I losses in fungi.</title>
        <authorList>
            <person name="Schikora-Tamarit M.A."/>
            <person name="Marcet-Houben M."/>
            <person name="Nosek J."/>
            <person name="Gabaldon T."/>
        </authorList>
    </citation>
    <scope>NUCLEOTIDE SEQUENCE</scope>
    <source>
        <strain evidence="3">CBS6075</strain>
    </source>
</reference>
<evidence type="ECO:0000313" key="4">
    <source>
        <dbReference type="Proteomes" id="UP000769157"/>
    </source>
</evidence>
<sequence>MVKKTEEASVPSIVLDKEDTFYNEEDDPDYTLDSTGASFEDEEAETELESEISNTNDEEVSSVSTEFETLDKKHLGQLDIRQRSENPSTADLILETHRNFKKFIHKHEVPRKVFHVSIGFITLYLYTINVQTPQLVRPLLAGFLGVGSLDLLRFRSDKFNRLYCKAVGFLMREKEINTYNGVIWYLLGLYLVFVTQKKDIAVMAVLLLSWSDTAASTFGRMFGHLTPKIFKKKSLAGSLAACLTGVASSYLFYGYFVPQYPEVNLYSDFAWNPSKSYLNIHTLSILSGLVASVSEALVVFDWDDNFTIPVFSSCFLWVVIKLSAKT</sequence>
<feature type="transmembrane region" description="Helical" evidence="2">
    <location>
        <begin position="113"/>
        <end position="129"/>
    </location>
</feature>
<dbReference type="EMBL" id="JAEUBE010000295">
    <property type="protein sequence ID" value="KAH3665953.1"/>
    <property type="molecule type" value="Genomic_DNA"/>
</dbReference>
<reference evidence="3" key="2">
    <citation type="submission" date="2021-01" db="EMBL/GenBank/DDBJ databases">
        <authorList>
            <person name="Schikora-Tamarit M.A."/>
        </authorList>
    </citation>
    <scope>NUCLEOTIDE SEQUENCE</scope>
    <source>
        <strain evidence="3">CBS6075</strain>
    </source>
</reference>
<dbReference type="RefSeq" id="XP_046061157.1">
    <property type="nucleotide sequence ID" value="XM_046205188.1"/>
</dbReference>
<feature type="transmembrane region" description="Helical" evidence="2">
    <location>
        <begin position="200"/>
        <end position="223"/>
    </location>
</feature>
<organism evidence="3 4">
    <name type="scientific">Ogataea philodendri</name>
    <dbReference type="NCBI Taxonomy" id="1378263"/>
    <lineage>
        <taxon>Eukaryota</taxon>
        <taxon>Fungi</taxon>
        <taxon>Dikarya</taxon>
        <taxon>Ascomycota</taxon>
        <taxon>Saccharomycotina</taxon>
        <taxon>Pichiomycetes</taxon>
        <taxon>Pichiales</taxon>
        <taxon>Pichiaceae</taxon>
        <taxon>Ogataea</taxon>
    </lineage>
</organism>
<feature type="transmembrane region" description="Helical" evidence="2">
    <location>
        <begin position="176"/>
        <end position="194"/>
    </location>
</feature>
<feature type="transmembrane region" description="Helical" evidence="2">
    <location>
        <begin position="276"/>
        <end position="299"/>
    </location>
</feature>
<name>A0A9P8P5M8_9ASCO</name>
<keyword evidence="4" id="KW-1185">Reference proteome</keyword>
<evidence type="ECO:0000256" key="2">
    <source>
        <dbReference type="SAM" id="Phobius"/>
    </source>
</evidence>
<dbReference type="OrthoDB" id="5673at2759"/>
<evidence type="ECO:0000256" key="1">
    <source>
        <dbReference type="SAM" id="MobiDB-lite"/>
    </source>
</evidence>
<dbReference type="GO" id="GO:0006654">
    <property type="term" value="P:phosphatidic acid biosynthetic process"/>
    <property type="evidence" value="ECO:0007669"/>
    <property type="project" value="TreeGrafter"/>
</dbReference>
<keyword evidence="2" id="KW-1133">Transmembrane helix</keyword>
<feature type="transmembrane region" description="Helical" evidence="2">
    <location>
        <begin position="135"/>
        <end position="155"/>
    </location>
</feature>